<feature type="compositionally biased region" description="Acidic residues" evidence="5">
    <location>
        <begin position="22"/>
        <end position="40"/>
    </location>
</feature>
<feature type="region of interest" description="Disordered" evidence="5">
    <location>
        <begin position="228"/>
        <end position="255"/>
    </location>
</feature>
<dbReference type="Proteomes" id="UP000807716">
    <property type="component" value="Unassembled WGS sequence"/>
</dbReference>
<evidence type="ECO:0000313" key="7">
    <source>
        <dbReference type="Proteomes" id="UP000807716"/>
    </source>
</evidence>
<evidence type="ECO:0000256" key="1">
    <source>
        <dbReference type="ARBA" id="ARBA00022490"/>
    </source>
</evidence>
<evidence type="ECO:0000313" key="6">
    <source>
        <dbReference type="EMBL" id="KAG0266977.1"/>
    </source>
</evidence>
<keyword evidence="3 4" id="KW-0648">Protein biosynthesis</keyword>
<dbReference type="PANTHER" id="PTHR21681">
    <property type="entry name" value="EUKARYOTIC TRANSLATION INITIATION FACTOR 3 SUBUNIT J"/>
    <property type="match status" value="1"/>
</dbReference>
<organism evidence="6 7">
    <name type="scientific">Actinomortierella ambigua</name>
    <dbReference type="NCBI Taxonomy" id="1343610"/>
    <lineage>
        <taxon>Eukaryota</taxon>
        <taxon>Fungi</taxon>
        <taxon>Fungi incertae sedis</taxon>
        <taxon>Mucoromycota</taxon>
        <taxon>Mortierellomycotina</taxon>
        <taxon>Mortierellomycetes</taxon>
        <taxon>Mortierellales</taxon>
        <taxon>Mortierellaceae</taxon>
        <taxon>Actinomortierella</taxon>
    </lineage>
</organism>
<dbReference type="AlphaFoldDB" id="A0A9P6QER5"/>
<dbReference type="GO" id="GO:0001732">
    <property type="term" value="P:formation of cytoplasmic translation initiation complex"/>
    <property type="evidence" value="ECO:0007669"/>
    <property type="project" value="UniProtKB-UniRule"/>
</dbReference>
<dbReference type="InterPro" id="IPR013906">
    <property type="entry name" value="eIF3j"/>
</dbReference>
<comment type="function">
    <text evidence="4">Component of the eukaryotic translation initiation factor 3 (eIF-3) complex, which is involved in protein synthesis of a specialized repertoire of mRNAs and, together with other initiation factors, stimulates binding of mRNA and methionyl-tRNAi to the 40S ribosome. The eIF-3 complex specifically targets and initiates translation of a subset of mRNAs involved in cell proliferation.</text>
</comment>
<keyword evidence="7" id="KW-1185">Reference proteome</keyword>
<feature type="compositionally biased region" description="Low complexity" evidence="5">
    <location>
        <begin position="242"/>
        <end position="253"/>
    </location>
</feature>
<comment type="subcellular location">
    <subcellularLocation>
        <location evidence="4">Cytoplasm</location>
    </subcellularLocation>
</comment>
<name>A0A9P6QER5_9FUNG</name>
<feature type="region of interest" description="Disordered" evidence="5">
    <location>
        <begin position="1"/>
        <end position="107"/>
    </location>
</feature>
<dbReference type="GO" id="GO:0033290">
    <property type="term" value="C:eukaryotic 48S preinitiation complex"/>
    <property type="evidence" value="ECO:0007669"/>
    <property type="project" value="UniProtKB-UniRule"/>
</dbReference>
<dbReference type="GO" id="GO:0005852">
    <property type="term" value="C:eukaryotic translation initiation factor 3 complex"/>
    <property type="evidence" value="ECO:0007669"/>
    <property type="project" value="UniProtKB-UniRule"/>
</dbReference>
<feature type="compositionally biased region" description="Basic and acidic residues" evidence="5">
    <location>
        <begin position="58"/>
        <end position="74"/>
    </location>
</feature>
<dbReference type="HAMAP" id="MF_03009">
    <property type="entry name" value="eIF3j"/>
    <property type="match status" value="1"/>
</dbReference>
<feature type="compositionally biased region" description="Low complexity" evidence="5">
    <location>
        <begin position="124"/>
        <end position="158"/>
    </location>
</feature>
<dbReference type="InterPro" id="IPR023194">
    <property type="entry name" value="eIF3-like_dom_sf"/>
</dbReference>
<protein>
    <recommendedName>
        <fullName evidence="4">Eukaryotic translation initiation factor 3 subunit J</fullName>
        <shortName evidence="4">eIF3j</shortName>
    </recommendedName>
    <alternativeName>
        <fullName evidence="4">Eukaryotic translation initiation factor 3 30 kDa subunit homolog</fullName>
        <shortName evidence="4">eIF-3 30 kDa subunit homolog</shortName>
    </alternativeName>
</protein>
<evidence type="ECO:0000256" key="3">
    <source>
        <dbReference type="ARBA" id="ARBA00022917"/>
    </source>
</evidence>
<keyword evidence="2 4" id="KW-0396">Initiation factor</keyword>
<feature type="compositionally biased region" description="Basic and acidic residues" evidence="5">
    <location>
        <begin position="95"/>
        <end position="105"/>
    </location>
</feature>
<evidence type="ECO:0000256" key="5">
    <source>
        <dbReference type="SAM" id="MobiDB-lite"/>
    </source>
</evidence>
<comment type="subunit">
    <text evidence="4">Component of the eukaryotic translation initiation factor 3 (eIF-3) complex.</text>
</comment>
<gene>
    <name evidence="4 6" type="primary">HCR1</name>
    <name evidence="6" type="ORF">DFQ27_009254</name>
</gene>
<dbReference type="PANTHER" id="PTHR21681:SF0">
    <property type="entry name" value="EUKARYOTIC TRANSLATION INITIATION FACTOR 3 SUBUNIT J"/>
    <property type="match status" value="1"/>
</dbReference>
<dbReference type="Pfam" id="PF08597">
    <property type="entry name" value="eIF3_subunit"/>
    <property type="match status" value="1"/>
</dbReference>
<comment type="caution">
    <text evidence="6">The sequence shown here is derived from an EMBL/GenBank/DDBJ whole genome shotgun (WGS) entry which is preliminary data.</text>
</comment>
<comment type="similarity">
    <text evidence="4">Belongs to the eIF-3 subunit J family.</text>
</comment>
<feature type="region of interest" description="Disordered" evidence="5">
    <location>
        <begin position="122"/>
        <end position="162"/>
    </location>
</feature>
<proteinExistence type="inferred from homology"/>
<evidence type="ECO:0000256" key="2">
    <source>
        <dbReference type="ARBA" id="ARBA00022540"/>
    </source>
</evidence>
<dbReference type="EMBL" id="JAAAJB010000083">
    <property type="protein sequence ID" value="KAG0266977.1"/>
    <property type="molecule type" value="Genomic_DNA"/>
</dbReference>
<reference evidence="6" key="1">
    <citation type="journal article" date="2020" name="Fungal Divers.">
        <title>Resolving the Mortierellaceae phylogeny through synthesis of multi-gene phylogenetics and phylogenomics.</title>
        <authorList>
            <person name="Vandepol N."/>
            <person name="Liber J."/>
            <person name="Desiro A."/>
            <person name="Na H."/>
            <person name="Kennedy M."/>
            <person name="Barry K."/>
            <person name="Grigoriev I.V."/>
            <person name="Miller A.N."/>
            <person name="O'Donnell K."/>
            <person name="Stajich J.E."/>
            <person name="Bonito G."/>
        </authorList>
    </citation>
    <scope>NUCLEOTIDE SEQUENCE</scope>
    <source>
        <strain evidence="6">BC1065</strain>
    </source>
</reference>
<dbReference type="Gene3D" id="1.10.246.60">
    <property type="entry name" value="Eukaryotic translation initiation factor 3 like domains"/>
    <property type="match status" value="1"/>
</dbReference>
<evidence type="ECO:0000256" key="4">
    <source>
        <dbReference type="HAMAP-Rule" id="MF_03009"/>
    </source>
</evidence>
<dbReference type="GO" id="GO:0016282">
    <property type="term" value="C:eukaryotic 43S preinitiation complex"/>
    <property type="evidence" value="ECO:0007669"/>
    <property type="project" value="UniProtKB-UniRule"/>
</dbReference>
<dbReference type="OrthoDB" id="20381at2759"/>
<accession>A0A9P6QER5</accession>
<dbReference type="GO" id="GO:0003743">
    <property type="term" value="F:translation initiation factor activity"/>
    <property type="evidence" value="ECO:0007669"/>
    <property type="project" value="UniProtKB-UniRule"/>
</dbReference>
<feature type="compositionally biased region" description="Low complexity" evidence="5">
    <location>
        <begin position="76"/>
        <end position="85"/>
    </location>
</feature>
<sequence length="274" mass="29789">MSDWENEDDIQAPVIPTKGKWDDEDASDDDVKDEWDASESESEKEQKPAPPPPKPKKTLAEKIAERNAEAEKKKQAMMAKQAANKAPEDETEEERFERRQREKNAIIESDIANAADLFGGAKISSSAAPSSSSSSTTTTTTTTTTTAAAAATAGGSASKIESMMPKTKDEFAEYTQELVAVIKKHERQGLYVSFLEGLMRELAVGVSRDTDVRKFASTLTTIANEKQKAAKEASKTKKKGGAAKPSLAAASAKTSNLVDTRNYDDAYDEFDDFM</sequence>
<feature type="compositionally biased region" description="Acidic residues" evidence="5">
    <location>
        <begin position="1"/>
        <end position="10"/>
    </location>
</feature>
<keyword evidence="1 4" id="KW-0963">Cytoplasm</keyword>